<reference evidence="2" key="1">
    <citation type="journal article" date="2012" name="Nat. Genet.">
        <title>Whole-genome sequence of Schistosoma haematobium.</title>
        <authorList>
            <person name="Young N.D."/>
            <person name="Jex A.R."/>
            <person name="Li B."/>
            <person name="Liu S."/>
            <person name="Yang L."/>
            <person name="Xiong Z."/>
            <person name="Li Y."/>
            <person name="Cantacessi C."/>
            <person name="Hall R.S."/>
            <person name="Xu X."/>
            <person name="Chen F."/>
            <person name="Wu X."/>
            <person name="Zerlotini A."/>
            <person name="Oliveira G."/>
            <person name="Hofmann A."/>
            <person name="Zhang G."/>
            <person name="Fang X."/>
            <person name="Kang Y."/>
            <person name="Campbell B.E."/>
            <person name="Loukas A."/>
            <person name="Ranganathan S."/>
            <person name="Rollinson D."/>
            <person name="Rinaldi G."/>
            <person name="Brindley P.J."/>
            <person name="Yang H."/>
            <person name="Wang J."/>
            <person name="Wang J."/>
            <person name="Gasser R.B."/>
        </authorList>
    </citation>
    <scope>NUCLEOTIDE SEQUENCE [LARGE SCALE GENOMIC DNA]</scope>
</reference>
<protein>
    <submittedName>
        <fullName evidence="2">Uncharacterized protein</fullName>
    </submittedName>
</protein>
<dbReference type="PANTHER" id="PTHR38681:SF1">
    <property type="entry name" value="RETROVIRUS-RELATED POL POLYPROTEIN FROM TRANSPOSON 412-LIKE PROTEIN"/>
    <property type="match status" value="1"/>
</dbReference>
<gene>
    <name evidence="2" type="ORF">MS3_10651</name>
</gene>
<feature type="non-terminal residue" evidence="2">
    <location>
        <position position="1"/>
    </location>
</feature>
<proteinExistence type="predicted"/>
<feature type="compositionally biased region" description="Polar residues" evidence="1">
    <location>
        <begin position="80"/>
        <end position="91"/>
    </location>
</feature>
<dbReference type="PANTHER" id="PTHR38681">
    <property type="entry name" value="RETROVIRUS-RELATED POL POLYPROTEIN FROM TRANSPOSON 412-LIKE PROTEIN-RELATED"/>
    <property type="match status" value="1"/>
</dbReference>
<accession>A0A095A412</accession>
<feature type="region of interest" description="Disordered" evidence="1">
    <location>
        <begin position="79"/>
        <end position="107"/>
    </location>
</feature>
<organism evidence="2">
    <name type="scientific">Schistosoma haematobium</name>
    <name type="common">Blood fluke</name>
    <dbReference type="NCBI Taxonomy" id="6185"/>
    <lineage>
        <taxon>Eukaryota</taxon>
        <taxon>Metazoa</taxon>
        <taxon>Spiralia</taxon>
        <taxon>Lophotrochozoa</taxon>
        <taxon>Platyhelminthes</taxon>
        <taxon>Trematoda</taxon>
        <taxon>Digenea</taxon>
        <taxon>Strigeidida</taxon>
        <taxon>Schistosomatoidea</taxon>
        <taxon>Schistosomatidae</taxon>
        <taxon>Schistosoma</taxon>
    </lineage>
</organism>
<feature type="non-terminal residue" evidence="2">
    <location>
        <position position="107"/>
    </location>
</feature>
<name>A0A095A412_SCHHA</name>
<evidence type="ECO:0000313" key="2">
    <source>
        <dbReference type="EMBL" id="KGB42065.1"/>
    </source>
</evidence>
<dbReference type="AlphaFoldDB" id="A0A095A412"/>
<evidence type="ECO:0000256" key="1">
    <source>
        <dbReference type="SAM" id="MobiDB-lite"/>
    </source>
</evidence>
<dbReference type="STRING" id="6185.A0A095A412"/>
<dbReference type="EMBL" id="KL252385">
    <property type="protein sequence ID" value="KGB42065.1"/>
    <property type="molecule type" value="Genomic_DNA"/>
</dbReference>
<sequence length="107" mass="12086">SELKITPPRSQQRRVFIPQEPHNSTHAFIRRDKVQPPLQPSYDGPFKVIERTNKTVTIEKAEKTDVISIGRVKPAFIDSDIQSTSTNSSKMVTPAKHESQESTTLTQ</sequence>